<gene>
    <name evidence="2" type="ORF">HTAM1171_LOCUS5877</name>
</gene>
<reference evidence="2" key="1">
    <citation type="submission" date="2021-01" db="EMBL/GenBank/DDBJ databases">
        <authorList>
            <person name="Corre E."/>
            <person name="Pelletier E."/>
            <person name="Niang G."/>
            <person name="Scheremetjew M."/>
            <person name="Finn R."/>
            <person name="Kale V."/>
            <person name="Holt S."/>
            <person name="Cochrane G."/>
            <person name="Meng A."/>
            <person name="Brown T."/>
            <person name="Cohen L."/>
        </authorList>
    </citation>
    <scope>NUCLEOTIDE SEQUENCE</scope>
    <source>
        <strain evidence="2">CCMP826</strain>
    </source>
</reference>
<sequence>MNTMAPTYMKQETKGQTMNTCSDADRSEDVGGGDTWCPLFMEGLPKDFTKNTGLAALASLLEEDDSSKDNSKSDRSPPQPSVGGGKLRKGSRNRSTSRHQPYRKKSSKENRASSMGEAQLFLSMWKI</sequence>
<evidence type="ECO:0000313" key="2">
    <source>
        <dbReference type="EMBL" id="CAD9492196.1"/>
    </source>
</evidence>
<evidence type="ECO:0000256" key="1">
    <source>
        <dbReference type="SAM" id="MobiDB-lite"/>
    </source>
</evidence>
<feature type="compositionally biased region" description="Basic residues" evidence="1">
    <location>
        <begin position="86"/>
        <end position="106"/>
    </location>
</feature>
<name>A0A7S2MMM5_9STRA</name>
<feature type="region of interest" description="Disordered" evidence="1">
    <location>
        <begin position="60"/>
        <end position="115"/>
    </location>
</feature>
<protein>
    <submittedName>
        <fullName evidence="2">Uncharacterized protein</fullName>
    </submittedName>
</protein>
<dbReference type="EMBL" id="HBGV01009498">
    <property type="protein sequence ID" value="CAD9492196.1"/>
    <property type="molecule type" value="Transcribed_RNA"/>
</dbReference>
<accession>A0A7S2MMM5</accession>
<organism evidence="2">
    <name type="scientific">Helicotheca tamesis</name>
    <dbReference type="NCBI Taxonomy" id="374047"/>
    <lineage>
        <taxon>Eukaryota</taxon>
        <taxon>Sar</taxon>
        <taxon>Stramenopiles</taxon>
        <taxon>Ochrophyta</taxon>
        <taxon>Bacillariophyta</taxon>
        <taxon>Mediophyceae</taxon>
        <taxon>Lithodesmiophycidae</taxon>
        <taxon>Lithodesmiales</taxon>
        <taxon>Lithodesmiaceae</taxon>
        <taxon>Helicotheca</taxon>
    </lineage>
</organism>
<proteinExistence type="predicted"/>
<feature type="region of interest" description="Disordered" evidence="1">
    <location>
        <begin position="1"/>
        <end position="35"/>
    </location>
</feature>
<dbReference type="AlphaFoldDB" id="A0A7S2MMM5"/>